<dbReference type="NCBIfam" id="TIGR02620">
    <property type="entry name" value="cas_VVA1548"/>
    <property type="match status" value="1"/>
</dbReference>
<dbReference type="Pfam" id="PF09652">
    <property type="entry name" value="Cas_VVA1548"/>
    <property type="match status" value="1"/>
</dbReference>
<reference evidence="1 2" key="1">
    <citation type="journal article" date="2023" name="Microorganisms">
        <title>Thiorhodovibrio frisius and Trv. litoralis spp. nov., Two Novel Members from a Clade of Fastidious Purple Sulfur Bacteria That Exhibit Unique Red-Shifted Light-Harvesting Capabilities.</title>
        <authorList>
            <person name="Methner A."/>
            <person name="Kuzyk S.B."/>
            <person name="Petersen J."/>
            <person name="Bauer S."/>
            <person name="Brinkmann H."/>
            <person name="Sichau K."/>
            <person name="Wanner G."/>
            <person name="Wolf J."/>
            <person name="Neumann-Schaal M."/>
            <person name="Henke P."/>
            <person name="Tank M."/>
            <person name="Sproer C."/>
            <person name="Bunk B."/>
            <person name="Overmann J."/>
        </authorList>
    </citation>
    <scope>NUCLEOTIDE SEQUENCE [LARGE SCALE GENOMIC DNA]</scope>
    <source>
        <strain evidence="1 2">DSM 6702</strain>
    </source>
</reference>
<dbReference type="InterPro" id="IPR013443">
    <property type="entry name" value="CRISPR-assoc_prot_Csx16"/>
</dbReference>
<name>A0ABZ0SA71_9GAMM</name>
<gene>
    <name evidence="1" type="ORF">Thiowin_02214</name>
</gene>
<protein>
    <submittedName>
        <fullName evidence="1">CRISPR-associated protein, family</fullName>
    </submittedName>
</protein>
<organism evidence="1 2">
    <name type="scientific">Thiorhodovibrio winogradskyi</name>
    <dbReference type="NCBI Taxonomy" id="77007"/>
    <lineage>
        <taxon>Bacteria</taxon>
        <taxon>Pseudomonadati</taxon>
        <taxon>Pseudomonadota</taxon>
        <taxon>Gammaproteobacteria</taxon>
        <taxon>Chromatiales</taxon>
        <taxon>Chromatiaceae</taxon>
        <taxon>Thiorhodovibrio</taxon>
    </lineage>
</organism>
<sequence>MDAFITHLDPEIVQPGDLVAGSLPVNLAAEVCERGGRYLNLSLQLPANLRGVELSVEQMRACGACLEEYRVIRLDGLTVALWIPLGPLRRGP</sequence>
<evidence type="ECO:0000313" key="1">
    <source>
        <dbReference type="EMBL" id="WPL17218.1"/>
    </source>
</evidence>
<evidence type="ECO:0000313" key="2">
    <source>
        <dbReference type="Proteomes" id="UP001432180"/>
    </source>
</evidence>
<dbReference type="Proteomes" id="UP001432180">
    <property type="component" value="Chromosome"/>
</dbReference>
<keyword evidence="2" id="KW-1185">Reference proteome</keyword>
<proteinExistence type="predicted"/>
<dbReference type="EMBL" id="CP121472">
    <property type="protein sequence ID" value="WPL17218.1"/>
    <property type="molecule type" value="Genomic_DNA"/>
</dbReference>
<accession>A0ABZ0SA71</accession>